<dbReference type="GO" id="GO:0003677">
    <property type="term" value="F:DNA binding"/>
    <property type="evidence" value="ECO:0007669"/>
    <property type="project" value="UniProtKB-KW"/>
</dbReference>
<dbReference type="InterPro" id="IPR051015">
    <property type="entry name" value="EvgA-like"/>
</dbReference>
<dbReference type="Gene3D" id="3.40.50.2300">
    <property type="match status" value="1"/>
</dbReference>
<evidence type="ECO:0000259" key="5">
    <source>
        <dbReference type="PROSITE" id="PS50110"/>
    </source>
</evidence>
<dbReference type="InterPro" id="IPR011006">
    <property type="entry name" value="CheY-like_superfamily"/>
</dbReference>
<dbReference type="SMART" id="SM00448">
    <property type="entry name" value="REC"/>
    <property type="match status" value="1"/>
</dbReference>
<evidence type="ECO:0000259" key="4">
    <source>
        <dbReference type="PROSITE" id="PS50043"/>
    </source>
</evidence>
<dbReference type="SUPFAM" id="SSF52172">
    <property type="entry name" value="CheY-like"/>
    <property type="match status" value="1"/>
</dbReference>
<evidence type="ECO:0000256" key="3">
    <source>
        <dbReference type="PROSITE-ProRule" id="PRU00169"/>
    </source>
</evidence>
<reference evidence="6 7" key="1">
    <citation type="journal article" date="2018" name="J. Microbiol.">
        <title>Baekduia soli gen. nov., sp. nov., a novel bacterium isolated from the soil of Baekdu Mountain and proposal of a novel family name, Baekduiaceae fam. nov.</title>
        <authorList>
            <person name="An D.S."/>
            <person name="Siddiqi M.Z."/>
            <person name="Kim K.H."/>
            <person name="Yu H.S."/>
            <person name="Im W.T."/>
        </authorList>
    </citation>
    <scope>NUCLEOTIDE SEQUENCE [LARGE SCALE GENOMIC DNA]</scope>
    <source>
        <strain evidence="6 7">BR7-21</strain>
    </source>
</reference>
<dbReference type="SUPFAM" id="SSF46894">
    <property type="entry name" value="C-terminal effector domain of the bipartite response regulators"/>
    <property type="match status" value="1"/>
</dbReference>
<accession>A0A5B8U765</accession>
<dbReference type="Proteomes" id="UP000321805">
    <property type="component" value="Chromosome"/>
</dbReference>
<dbReference type="EMBL" id="CP042430">
    <property type="protein sequence ID" value="QEC48781.1"/>
    <property type="molecule type" value="Genomic_DNA"/>
</dbReference>
<evidence type="ECO:0000256" key="1">
    <source>
        <dbReference type="ARBA" id="ARBA00022553"/>
    </source>
</evidence>
<dbReference type="PROSITE" id="PS50110">
    <property type="entry name" value="RESPONSE_REGULATORY"/>
    <property type="match status" value="1"/>
</dbReference>
<sequence>MVDDRRPSDAAAGLGLRRPDETRTITMLHLKPDDPATVSDLRRPWPTGMAAARPRTIRLVVADDHPLYREGIIRALDAHGGFLVIGEAGDGATALSLIRSLEPTVALLDVRMPILDGVDVITALSLHGPDVPVILLSAFSDRQLVASGLEAGAAAYIDKTEDRDAICLQLATIAASPSLLAPRQLRPTDPMAGGHEHWMPRLTRQEHQVLQLAGKGMDKVEIAQTLGVAESEIRRRASEVLRKLDVDSLDTAVARGRTLRLIR</sequence>
<keyword evidence="1 3" id="KW-0597">Phosphoprotein</keyword>
<gene>
    <name evidence="6" type="ORF">FSW04_15170</name>
</gene>
<dbReference type="InterPro" id="IPR016032">
    <property type="entry name" value="Sig_transdc_resp-reg_C-effctor"/>
</dbReference>
<dbReference type="OrthoDB" id="9808843at2"/>
<organism evidence="6 7">
    <name type="scientific">Baekduia soli</name>
    <dbReference type="NCBI Taxonomy" id="496014"/>
    <lineage>
        <taxon>Bacteria</taxon>
        <taxon>Bacillati</taxon>
        <taxon>Actinomycetota</taxon>
        <taxon>Thermoleophilia</taxon>
        <taxon>Solirubrobacterales</taxon>
        <taxon>Baekduiaceae</taxon>
        <taxon>Baekduia</taxon>
    </lineage>
</organism>
<dbReference type="InterPro" id="IPR000792">
    <property type="entry name" value="Tscrpt_reg_LuxR_C"/>
</dbReference>
<dbReference type="PROSITE" id="PS50043">
    <property type="entry name" value="HTH_LUXR_2"/>
    <property type="match status" value="1"/>
</dbReference>
<dbReference type="PANTHER" id="PTHR45566:SF2">
    <property type="entry name" value="NARL SUBFAMILY"/>
    <property type="match status" value="1"/>
</dbReference>
<dbReference type="AlphaFoldDB" id="A0A5B8U765"/>
<evidence type="ECO:0000313" key="6">
    <source>
        <dbReference type="EMBL" id="QEC48781.1"/>
    </source>
</evidence>
<feature type="domain" description="HTH luxR-type" evidence="4">
    <location>
        <begin position="195"/>
        <end position="260"/>
    </location>
</feature>
<dbReference type="CDD" id="cd06170">
    <property type="entry name" value="LuxR_C_like"/>
    <property type="match status" value="1"/>
</dbReference>
<dbReference type="GO" id="GO:0000160">
    <property type="term" value="P:phosphorelay signal transduction system"/>
    <property type="evidence" value="ECO:0007669"/>
    <property type="project" value="InterPro"/>
</dbReference>
<protein>
    <submittedName>
        <fullName evidence="6">Response regulator transcription factor</fullName>
    </submittedName>
</protein>
<dbReference type="Pfam" id="PF00196">
    <property type="entry name" value="GerE"/>
    <property type="match status" value="1"/>
</dbReference>
<evidence type="ECO:0000256" key="2">
    <source>
        <dbReference type="ARBA" id="ARBA00023125"/>
    </source>
</evidence>
<dbReference type="SMART" id="SM00421">
    <property type="entry name" value="HTH_LUXR"/>
    <property type="match status" value="1"/>
</dbReference>
<evidence type="ECO:0000313" key="7">
    <source>
        <dbReference type="Proteomes" id="UP000321805"/>
    </source>
</evidence>
<name>A0A5B8U765_9ACTN</name>
<feature type="modified residue" description="4-aspartylphosphate" evidence="3">
    <location>
        <position position="109"/>
    </location>
</feature>
<dbReference type="KEGG" id="bsol:FSW04_15170"/>
<dbReference type="InterPro" id="IPR001789">
    <property type="entry name" value="Sig_transdc_resp-reg_receiver"/>
</dbReference>
<proteinExistence type="predicted"/>
<keyword evidence="7" id="KW-1185">Reference proteome</keyword>
<dbReference type="InterPro" id="IPR058245">
    <property type="entry name" value="NreC/VraR/RcsB-like_REC"/>
</dbReference>
<keyword evidence="2" id="KW-0238">DNA-binding</keyword>
<feature type="domain" description="Response regulatory" evidence="5">
    <location>
        <begin position="58"/>
        <end position="174"/>
    </location>
</feature>
<dbReference type="GO" id="GO:0006355">
    <property type="term" value="P:regulation of DNA-templated transcription"/>
    <property type="evidence" value="ECO:0007669"/>
    <property type="project" value="InterPro"/>
</dbReference>
<dbReference type="Pfam" id="PF00072">
    <property type="entry name" value="Response_reg"/>
    <property type="match status" value="1"/>
</dbReference>
<dbReference type="CDD" id="cd17535">
    <property type="entry name" value="REC_NarL-like"/>
    <property type="match status" value="1"/>
</dbReference>
<dbReference type="PRINTS" id="PR00038">
    <property type="entry name" value="HTHLUXR"/>
</dbReference>
<dbReference type="PANTHER" id="PTHR45566">
    <property type="entry name" value="HTH-TYPE TRANSCRIPTIONAL REGULATOR YHJB-RELATED"/>
    <property type="match status" value="1"/>
</dbReference>